<proteinExistence type="predicted"/>
<reference evidence="2 3" key="1">
    <citation type="journal article" date="2024" name="Front. Plant Sci.">
        <title>Comprehensive phenomic and genomic studies of the species, Pectobacterium cacticida and proposal for reclassification as Alcorniella cacticida comb. nov.</title>
        <authorList>
            <person name="Jonca J."/>
            <person name="Pirhonen M."/>
            <person name="Waleron M.M."/>
            <person name="Gawor J."/>
            <person name="Mrozik A."/>
            <person name="Smoktunowicz M."/>
            <person name="Waleron K."/>
            <person name="Waleron M."/>
        </authorList>
    </citation>
    <scope>NUCLEOTIDE SEQUENCE [LARGE SCALE GENOMIC DNA]</scope>
    <source>
        <strain evidence="2 3">DPMP6</strain>
    </source>
</reference>
<evidence type="ECO:0000313" key="3">
    <source>
        <dbReference type="Proteomes" id="UP001379444"/>
    </source>
</evidence>
<gene>
    <name evidence="2" type="ORF">QNA12_03355</name>
</gene>
<feature type="transmembrane region" description="Helical" evidence="1">
    <location>
        <begin position="26"/>
        <end position="45"/>
    </location>
</feature>
<keyword evidence="1" id="KW-1133">Transmembrane helix</keyword>
<evidence type="ECO:0000313" key="2">
    <source>
        <dbReference type="EMBL" id="WWO39078.1"/>
    </source>
</evidence>
<keyword evidence="1" id="KW-0472">Membrane</keyword>
<dbReference type="EMBL" id="CP125967">
    <property type="protein sequence ID" value="WWO39078.1"/>
    <property type="molecule type" value="Genomic_DNA"/>
</dbReference>
<keyword evidence="3" id="KW-1185">Reference proteome</keyword>
<sequence>MISHTSATNIVLNCPRLISKPLWHQLALQLTFVTTVGLLSAWFLVGDVRRTAIDDEARTVQTRMDIQSIQQKLDAMPLLSMLLTQLAEKTAYVAPFKPDRLAQLIVAPLSQANASLLSWKPVLPHAGEPPQEQWRLAFSADYASVLLVLRELTELPYVLRIAQLTVKPDSVQTALPLETRRLQVELSLIRPGAGHEPHYAQ</sequence>
<name>A0ABZ2GDF2_9GAMM</name>
<accession>A0ABZ2GDF2</accession>
<organism evidence="2 3">
    <name type="scientific">Pectobacterium cacticida</name>
    <dbReference type="NCBI Taxonomy" id="69221"/>
    <lineage>
        <taxon>Bacteria</taxon>
        <taxon>Pseudomonadati</taxon>
        <taxon>Pseudomonadota</taxon>
        <taxon>Gammaproteobacteria</taxon>
        <taxon>Enterobacterales</taxon>
        <taxon>Pectobacteriaceae</taxon>
        <taxon>Pectobacterium</taxon>
    </lineage>
</organism>
<keyword evidence="1" id="KW-0812">Transmembrane</keyword>
<dbReference type="Proteomes" id="UP001379444">
    <property type="component" value="Chromosome"/>
</dbReference>
<dbReference type="RefSeq" id="WP_338539498.1">
    <property type="nucleotide sequence ID" value="NZ_CP125967.1"/>
</dbReference>
<protein>
    <recommendedName>
        <fullName evidence="4">Pilus assembly protein PilO</fullName>
    </recommendedName>
</protein>
<evidence type="ECO:0000256" key="1">
    <source>
        <dbReference type="SAM" id="Phobius"/>
    </source>
</evidence>
<evidence type="ECO:0008006" key="4">
    <source>
        <dbReference type="Google" id="ProtNLM"/>
    </source>
</evidence>